<keyword evidence="6" id="KW-0687">Ribonucleoprotein</keyword>
<dbReference type="PANTHER" id="PTHR15909:SF0">
    <property type="entry name" value="LARGE RIBOSOMAL SUBUNIT PROTEIN BL35M"/>
    <property type="match status" value="1"/>
</dbReference>
<dbReference type="GO" id="GO:1990904">
    <property type="term" value="C:ribonucleoprotein complex"/>
    <property type="evidence" value="ECO:0007669"/>
    <property type="project" value="UniProtKB-KW"/>
</dbReference>
<keyword evidence="11" id="KW-1185">Reference proteome</keyword>
<evidence type="ECO:0000256" key="3">
    <source>
        <dbReference type="ARBA" id="ARBA00022946"/>
    </source>
</evidence>
<dbReference type="OrthoDB" id="5847109at2759"/>
<keyword evidence="5" id="KW-0496">Mitochondrion</keyword>
<feature type="region of interest" description="Disordered" evidence="9">
    <location>
        <begin position="260"/>
        <end position="283"/>
    </location>
</feature>
<dbReference type="GO" id="GO:0006412">
    <property type="term" value="P:translation"/>
    <property type="evidence" value="ECO:0007669"/>
    <property type="project" value="InterPro"/>
</dbReference>
<dbReference type="AlphaFoldDB" id="A0A8S9XLV9"/>
<organism evidence="10 11">
    <name type="scientific">Apolygus lucorum</name>
    <name type="common">Small green plant bug</name>
    <name type="synonym">Lygocoris lucorum</name>
    <dbReference type="NCBI Taxonomy" id="248454"/>
    <lineage>
        <taxon>Eukaryota</taxon>
        <taxon>Metazoa</taxon>
        <taxon>Ecdysozoa</taxon>
        <taxon>Arthropoda</taxon>
        <taxon>Hexapoda</taxon>
        <taxon>Insecta</taxon>
        <taxon>Pterygota</taxon>
        <taxon>Neoptera</taxon>
        <taxon>Paraneoptera</taxon>
        <taxon>Hemiptera</taxon>
        <taxon>Heteroptera</taxon>
        <taxon>Panheteroptera</taxon>
        <taxon>Cimicomorpha</taxon>
        <taxon>Miridae</taxon>
        <taxon>Mirini</taxon>
        <taxon>Apolygus</taxon>
    </lineage>
</organism>
<evidence type="ECO:0000256" key="8">
    <source>
        <dbReference type="ARBA" id="ARBA00035418"/>
    </source>
</evidence>
<accession>A0A8S9XLV9</accession>
<comment type="caution">
    <text evidence="10">The sequence shown here is derived from an EMBL/GenBank/DDBJ whole genome shotgun (WGS) entry which is preliminary data.</text>
</comment>
<keyword evidence="4" id="KW-0689">Ribosomal protein</keyword>
<reference evidence="10" key="1">
    <citation type="journal article" date="2021" name="Mol. Ecol. Resour.">
        <title>Apolygus lucorum genome provides insights into omnivorousness and mesophyll feeding.</title>
        <authorList>
            <person name="Liu Y."/>
            <person name="Liu H."/>
            <person name="Wang H."/>
            <person name="Huang T."/>
            <person name="Liu B."/>
            <person name="Yang B."/>
            <person name="Yin L."/>
            <person name="Li B."/>
            <person name="Zhang Y."/>
            <person name="Zhang S."/>
            <person name="Jiang F."/>
            <person name="Zhang X."/>
            <person name="Ren Y."/>
            <person name="Wang B."/>
            <person name="Wang S."/>
            <person name="Lu Y."/>
            <person name="Wu K."/>
            <person name="Fan W."/>
            <person name="Wang G."/>
        </authorList>
    </citation>
    <scope>NUCLEOTIDE SEQUENCE</scope>
    <source>
        <strain evidence="10">12Hb</strain>
    </source>
</reference>
<evidence type="ECO:0000313" key="11">
    <source>
        <dbReference type="Proteomes" id="UP000466442"/>
    </source>
</evidence>
<dbReference type="GO" id="GO:0005840">
    <property type="term" value="C:ribosome"/>
    <property type="evidence" value="ECO:0007669"/>
    <property type="project" value="UniProtKB-KW"/>
</dbReference>
<dbReference type="EMBL" id="WIXP02000006">
    <property type="protein sequence ID" value="KAF6209271.1"/>
    <property type="molecule type" value="Genomic_DNA"/>
</dbReference>
<dbReference type="InterPro" id="IPR019338">
    <property type="entry name" value="Ribosomal_bL35m"/>
</dbReference>
<dbReference type="InterPro" id="IPR037229">
    <property type="entry name" value="Ribosomal_bL35_sf"/>
</dbReference>
<evidence type="ECO:0000256" key="1">
    <source>
        <dbReference type="ARBA" id="ARBA00004173"/>
    </source>
</evidence>
<evidence type="ECO:0000256" key="9">
    <source>
        <dbReference type="SAM" id="MobiDB-lite"/>
    </source>
</evidence>
<evidence type="ECO:0000256" key="6">
    <source>
        <dbReference type="ARBA" id="ARBA00023274"/>
    </source>
</evidence>
<proteinExistence type="inferred from homology"/>
<evidence type="ECO:0000256" key="2">
    <source>
        <dbReference type="ARBA" id="ARBA00006598"/>
    </source>
</evidence>
<comment type="subcellular location">
    <subcellularLocation>
        <location evidence="1">Mitochondrion</location>
    </subcellularLocation>
</comment>
<sequence>MMFRTLLNSCSRLGISLSRCVQPLSTRALLLPQPAPCLFESNTLKTLRAFSVLNSSPPSLETRSFLVPTSPEQHSTRSLTKYSLQKGKRKSVKAVIRRFFRLDWGIWIRPKCGRHKKIYTKSWRRRRRLRQHVFTNSTQSWLLDTMVTKVLWRGQYSTGVRRKRPKESHQISNSVRFDELRDKWIQETEKKNQRGGFIQNNPRTQQQVMTQMGNDMSSNAQGNLAELIVSVINKCKSCINSNMDTELLTILIQDILQKRHPEDKGQEKHSETPPQNPDTNHNN</sequence>
<comment type="similarity">
    <text evidence="2">Belongs to the bacterial ribosomal protein bL35 family.</text>
</comment>
<evidence type="ECO:0000313" key="10">
    <source>
        <dbReference type="EMBL" id="KAF6209271.1"/>
    </source>
</evidence>
<protein>
    <recommendedName>
        <fullName evidence="7">Large ribosomal subunit protein bL35m</fullName>
    </recommendedName>
    <alternativeName>
        <fullName evidence="8">39S ribosomal protein L35, mitochondrial</fullName>
    </alternativeName>
</protein>
<evidence type="ECO:0000256" key="7">
    <source>
        <dbReference type="ARBA" id="ARBA00035273"/>
    </source>
</evidence>
<dbReference type="Proteomes" id="UP000466442">
    <property type="component" value="Unassembled WGS sequence"/>
</dbReference>
<dbReference type="GO" id="GO:0003735">
    <property type="term" value="F:structural constituent of ribosome"/>
    <property type="evidence" value="ECO:0007669"/>
    <property type="project" value="InterPro"/>
</dbReference>
<dbReference type="InterPro" id="IPR021137">
    <property type="entry name" value="Ribosomal_bL35-like"/>
</dbReference>
<gene>
    <name evidence="10" type="ORF">GE061_015016</name>
</gene>
<dbReference type="GO" id="GO:0005739">
    <property type="term" value="C:mitochondrion"/>
    <property type="evidence" value="ECO:0007669"/>
    <property type="project" value="UniProtKB-SubCell"/>
</dbReference>
<evidence type="ECO:0000256" key="4">
    <source>
        <dbReference type="ARBA" id="ARBA00022980"/>
    </source>
</evidence>
<dbReference type="Pfam" id="PF01632">
    <property type="entry name" value="Ribosomal_L35p"/>
    <property type="match status" value="1"/>
</dbReference>
<evidence type="ECO:0000256" key="5">
    <source>
        <dbReference type="ARBA" id="ARBA00023128"/>
    </source>
</evidence>
<feature type="compositionally biased region" description="Basic and acidic residues" evidence="9">
    <location>
        <begin position="260"/>
        <end position="271"/>
    </location>
</feature>
<dbReference type="SUPFAM" id="SSF143034">
    <property type="entry name" value="L35p-like"/>
    <property type="match status" value="1"/>
</dbReference>
<dbReference type="PANTHER" id="PTHR15909">
    <property type="entry name" value="39S RIBOSOMAL PROTEIN L35, MITOCHONDRIAL"/>
    <property type="match status" value="1"/>
</dbReference>
<name>A0A8S9XLV9_APOLU</name>
<keyword evidence="3" id="KW-0809">Transit peptide</keyword>